<organism evidence="1 2">
    <name type="scientific">Bacillus cytotoxicus</name>
    <dbReference type="NCBI Taxonomy" id="580165"/>
    <lineage>
        <taxon>Bacteria</taxon>
        <taxon>Bacillati</taxon>
        <taxon>Bacillota</taxon>
        <taxon>Bacilli</taxon>
        <taxon>Bacillales</taxon>
        <taxon>Bacillaceae</taxon>
        <taxon>Bacillus</taxon>
        <taxon>Bacillus cereus group</taxon>
    </lineage>
</organism>
<name>A0ACC6A2D3_9BACI</name>
<accession>A0ACC6A2D3</accession>
<gene>
    <name evidence="1" type="ORF">M3215_04110</name>
</gene>
<keyword evidence="2" id="KW-1185">Reference proteome</keyword>
<dbReference type="EMBL" id="JAMBOP010000003">
    <property type="protein sequence ID" value="MCM3735020.1"/>
    <property type="molecule type" value="Genomic_DNA"/>
</dbReference>
<protein>
    <submittedName>
        <fullName evidence="1">Nucleotidyltransferase family protein</fullName>
    </submittedName>
</protein>
<reference evidence="1" key="1">
    <citation type="submission" date="2022-05" db="EMBL/GenBank/DDBJ databases">
        <title>Comparative Genomics of Spacecraft Associated Microbes.</title>
        <authorList>
            <person name="Tran M.T."/>
            <person name="Wright A."/>
            <person name="Seuylemezian A."/>
            <person name="Eisen J."/>
            <person name="Coil D."/>
        </authorList>
    </citation>
    <scope>NUCLEOTIDE SEQUENCE</scope>
    <source>
        <strain evidence="1">FAIRING 10M-2.2</strain>
    </source>
</reference>
<proteinExistence type="predicted"/>
<evidence type="ECO:0000313" key="1">
    <source>
        <dbReference type="EMBL" id="MCM3735020.1"/>
    </source>
</evidence>
<evidence type="ECO:0000313" key="2">
    <source>
        <dbReference type="Proteomes" id="UP001202289"/>
    </source>
</evidence>
<comment type="caution">
    <text evidence="1">The sequence shown here is derived from an EMBL/GenBank/DDBJ whole genome shotgun (WGS) entry which is preliminary data.</text>
</comment>
<sequence>MNNNHFTLHVECLSKELQLLLEILKMQDGDPMLSNRNELFTNIDWNVFIQLAMHHRIYPLIYIKVKEIDEKLVPAYVIQTLYQQFRKNTFQMLHLSAEMEQVSKLFTENEIRTLFLKGPILAHNLYGDISLRTSCDLDILIPIHKLEKAEALLLEKGYVKDDYIQTILNDWKWRHHHITFFHPQKQIKVEIHWRLNPGPAKEPSFEQLWERKRKSTLTGSPVYLLGSEDLFLFLVTHGARHGWSRLRWLVDINQIVRQNLNWEQINRLLKKYHYFSIGGQALILASQLLNTPIIKEIMGVTNQKQSRRLAQDTLFYFKQMVNLHADSVPEEVTIYHTRYLFSLMSNQQKFLFIMSYLYPFPIDAKTLPLPKPLHFLYFPLRPFLCFWRKTRKHALS</sequence>
<dbReference type="Proteomes" id="UP001202289">
    <property type="component" value="Unassembled WGS sequence"/>
</dbReference>